<keyword evidence="1" id="KW-0614">Plasmid</keyword>
<keyword evidence="2" id="KW-1185">Reference proteome</keyword>
<sequence length="84" mass="9395">MQVAQQSNCHHVLLSAEDFENVLVETDQARIFNEIATCVGFESVEWFLSGVLLSVILNQFMQRNLNTALCQPWGFVAQIGSGIH</sequence>
<gene>
    <name evidence="1" type="ORF">METH_23190</name>
</gene>
<protein>
    <submittedName>
        <fullName evidence="1">Uncharacterized protein</fullName>
    </submittedName>
</protein>
<dbReference type="Proteomes" id="UP000018780">
    <property type="component" value="Plasmid unnamed2"/>
</dbReference>
<dbReference type="KEGG" id="lmd:METH_23190"/>
<dbReference type="EMBL" id="CP006775">
    <property type="protein sequence ID" value="AHD03740.1"/>
    <property type="molecule type" value="Genomic_DNA"/>
</dbReference>
<dbReference type="RefSeq" id="WP_024092535.1">
    <property type="nucleotide sequence ID" value="NC_023136.1"/>
</dbReference>
<geneLocation type="plasmid" evidence="2">
    <name>2</name>
</geneLocation>
<reference evidence="1 2" key="1">
    <citation type="submission" date="2013-09" db="EMBL/GenBank/DDBJ databases">
        <authorList>
            <consortium name="DOE Joint Genome Institute"/>
            <person name="Klenk H.-P."/>
            <person name="Huntemann M."/>
            <person name="Han J."/>
            <person name="Chen A."/>
            <person name="Kyrpides N."/>
            <person name="Mavromatis K."/>
            <person name="Markowitz V."/>
            <person name="Palaniappan K."/>
            <person name="Ivanova N."/>
            <person name="Schaumberg A."/>
            <person name="Pati A."/>
            <person name="Liolios K."/>
            <person name="Nordberg H.P."/>
            <person name="Cantor M.N."/>
            <person name="Hua S.X."/>
            <person name="Woyke T."/>
        </authorList>
    </citation>
    <scope>NUCLEOTIDE SEQUENCE [LARGE SCALE GENOMIC DNA]</scope>
    <source>
        <strain evidence="1 2">DSM 14336</strain>
        <plasmid evidence="2">2</plasmid>
    </source>
</reference>
<organism evidence="1 2">
    <name type="scientific">Leisingera methylohalidivorans DSM 14336</name>
    <dbReference type="NCBI Taxonomy" id="999552"/>
    <lineage>
        <taxon>Bacteria</taxon>
        <taxon>Pseudomonadati</taxon>
        <taxon>Pseudomonadota</taxon>
        <taxon>Alphaproteobacteria</taxon>
        <taxon>Rhodobacterales</taxon>
        <taxon>Roseobacteraceae</taxon>
        <taxon>Leisingera</taxon>
    </lineage>
</organism>
<dbReference type="HOGENOM" id="CLU_2523463_0_0_5"/>
<name>V9W253_9RHOB</name>
<accession>V9W253</accession>
<evidence type="ECO:0000313" key="2">
    <source>
        <dbReference type="Proteomes" id="UP000018780"/>
    </source>
</evidence>
<dbReference type="OrthoDB" id="547419at2"/>
<proteinExistence type="predicted"/>
<dbReference type="AlphaFoldDB" id="V9W253"/>
<evidence type="ECO:0000313" key="1">
    <source>
        <dbReference type="EMBL" id="AHD03740.1"/>
    </source>
</evidence>